<dbReference type="OrthoDB" id="6141723at2759"/>
<feature type="region of interest" description="Disordered" evidence="1">
    <location>
        <begin position="1"/>
        <end position="95"/>
    </location>
</feature>
<feature type="compositionally biased region" description="Polar residues" evidence="1">
    <location>
        <begin position="1"/>
        <end position="14"/>
    </location>
</feature>
<comment type="caution">
    <text evidence="3">The sequence shown here is derived from an EMBL/GenBank/DDBJ whole genome shotgun (WGS) entry which is preliminary data.</text>
</comment>
<dbReference type="EMBL" id="CAKXAJ010024987">
    <property type="protein sequence ID" value="CAH2233635.1"/>
    <property type="molecule type" value="Genomic_DNA"/>
</dbReference>
<dbReference type="Pfam" id="PF20209">
    <property type="entry name" value="DUF6570"/>
    <property type="match status" value="1"/>
</dbReference>
<keyword evidence="4" id="KW-1185">Reference proteome</keyword>
<gene>
    <name evidence="3" type="primary">jg3725</name>
    <name evidence="3" type="ORF">PAEG_LOCUS11574</name>
</gene>
<proteinExistence type="predicted"/>
<feature type="compositionally biased region" description="Polar residues" evidence="1">
    <location>
        <begin position="36"/>
        <end position="55"/>
    </location>
</feature>
<evidence type="ECO:0000256" key="1">
    <source>
        <dbReference type="SAM" id="MobiDB-lite"/>
    </source>
</evidence>
<dbReference type="PROSITE" id="PS50802">
    <property type="entry name" value="OTU"/>
    <property type="match status" value="1"/>
</dbReference>
<evidence type="ECO:0000259" key="2">
    <source>
        <dbReference type="PROSITE" id="PS50802"/>
    </source>
</evidence>
<protein>
    <submittedName>
        <fullName evidence="3">Jg3725 protein</fullName>
    </submittedName>
</protein>
<sequence>ESTKASTTEVQTITSRKRKKTNAQRCREYHERKKLQNTMVQNITAERSDECSGTDQLPAKKPKTDAERRKKYYEAQKLKKQKSKKIPKTDKQRNKECYDRKKKFQALNTLNHHSDVSRDNCSAKICKHPEEIRNNAEETQQNNSFHVPYQQFRNCTQPQGIYYQDVNIPTDGNCFFFSVIKIMNLSMSPLQIRQQLLASPFVNSCINPNGARSILSSETEYAEMDCIEIFAKVYNQNVCVHNYYVNTRTNIKERQFLHFRVNDLQNFMHLHLRDVHFTPLFQVEEMNINNIAENQRTEKISSLTSSDYELSGDDNDEHDADIATFNVGMNDINDTVPKYTKYYEEIHGHLQFYNIFKKNSFGHSCAVCDRLFWKNDLKSTTGVHDGILQLILLNYVRGTTVQVCSTCKKAMDKGKIPLLSTYNGFSFPIIPPHSPKLNLIEQRLVSPRIPFMQIRRLRHVNGQYGIYGQIINVPVEVNTMLNQLPRHIEDDHCFYVHIKKKLIHKTSYVHGLINKGHIKQWLDYLVTTPLYIHENITINEANLNSYQIDAEIEMDNISEHVQMEDNVTDEQQTLVGRE</sequence>
<feature type="domain" description="OTU" evidence="2">
    <location>
        <begin position="163"/>
        <end position="283"/>
    </location>
</feature>
<accession>A0A8S4RAN8</accession>
<name>A0A8S4RAN8_9NEOP</name>
<evidence type="ECO:0000313" key="3">
    <source>
        <dbReference type="EMBL" id="CAH2233635.1"/>
    </source>
</evidence>
<dbReference type="AlphaFoldDB" id="A0A8S4RAN8"/>
<dbReference type="InterPro" id="IPR046700">
    <property type="entry name" value="DUF6570"/>
</dbReference>
<dbReference type="CDD" id="cd22792">
    <property type="entry name" value="OTU_RDRP-like"/>
    <property type="match status" value="1"/>
</dbReference>
<organism evidence="3 4">
    <name type="scientific">Pararge aegeria aegeria</name>
    <dbReference type="NCBI Taxonomy" id="348720"/>
    <lineage>
        <taxon>Eukaryota</taxon>
        <taxon>Metazoa</taxon>
        <taxon>Ecdysozoa</taxon>
        <taxon>Arthropoda</taxon>
        <taxon>Hexapoda</taxon>
        <taxon>Insecta</taxon>
        <taxon>Pterygota</taxon>
        <taxon>Neoptera</taxon>
        <taxon>Endopterygota</taxon>
        <taxon>Lepidoptera</taxon>
        <taxon>Glossata</taxon>
        <taxon>Ditrysia</taxon>
        <taxon>Papilionoidea</taxon>
        <taxon>Nymphalidae</taxon>
        <taxon>Satyrinae</taxon>
        <taxon>Satyrini</taxon>
        <taxon>Parargina</taxon>
        <taxon>Pararge</taxon>
    </lineage>
</organism>
<evidence type="ECO:0000313" key="4">
    <source>
        <dbReference type="Proteomes" id="UP000838756"/>
    </source>
</evidence>
<reference evidence="3" key="1">
    <citation type="submission" date="2022-03" db="EMBL/GenBank/DDBJ databases">
        <authorList>
            <person name="Lindestad O."/>
        </authorList>
    </citation>
    <scope>NUCLEOTIDE SEQUENCE</scope>
</reference>
<feature type="non-terminal residue" evidence="3">
    <location>
        <position position="1"/>
    </location>
</feature>
<dbReference type="InterPro" id="IPR003323">
    <property type="entry name" value="OTU_dom"/>
</dbReference>
<feature type="compositionally biased region" description="Basic and acidic residues" evidence="1">
    <location>
        <begin position="62"/>
        <end position="77"/>
    </location>
</feature>
<dbReference type="Proteomes" id="UP000838756">
    <property type="component" value="Unassembled WGS sequence"/>
</dbReference>